<dbReference type="Proteomes" id="UP000199648">
    <property type="component" value="Unassembled WGS sequence"/>
</dbReference>
<sequence length="93" mass="10380">MRGFMACRRRIENAPYGPLLPTIGVAANFCRASQRYGGFRKCTGFSGDSLGQLLWHPGRQLSLRHIDAIRGPARVDGLYIFGLEKSLYKNFCG</sequence>
<organism evidence="1 2">
    <name type="scientific">Thiohalomonas denitrificans</name>
    <dbReference type="NCBI Taxonomy" id="415747"/>
    <lineage>
        <taxon>Bacteria</taxon>
        <taxon>Pseudomonadati</taxon>
        <taxon>Pseudomonadota</taxon>
        <taxon>Gammaproteobacteria</taxon>
        <taxon>Thiohalomonadales</taxon>
        <taxon>Thiohalomonadaceae</taxon>
        <taxon>Thiohalomonas</taxon>
    </lineage>
</organism>
<protein>
    <submittedName>
        <fullName evidence="1">Uncharacterized protein</fullName>
    </submittedName>
</protein>
<reference evidence="1 2" key="1">
    <citation type="submission" date="2016-10" db="EMBL/GenBank/DDBJ databases">
        <authorList>
            <person name="de Groot N.N."/>
        </authorList>
    </citation>
    <scope>NUCLEOTIDE SEQUENCE [LARGE SCALE GENOMIC DNA]</scope>
    <source>
        <strain evidence="1 2">HLD2</strain>
    </source>
</reference>
<gene>
    <name evidence="1" type="ORF">SAMN03097708_02119</name>
</gene>
<evidence type="ECO:0000313" key="1">
    <source>
        <dbReference type="EMBL" id="SCZ61331.1"/>
    </source>
</evidence>
<dbReference type="AlphaFoldDB" id="A0A1G5QIZ4"/>
<keyword evidence="2" id="KW-1185">Reference proteome</keyword>
<dbReference type="EMBL" id="FMWD01000006">
    <property type="protein sequence ID" value="SCZ61331.1"/>
    <property type="molecule type" value="Genomic_DNA"/>
</dbReference>
<name>A0A1G5QIZ4_9GAMM</name>
<proteinExistence type="predicted"/>
<evidence type="ECO:0000313" key="2">
    <source>
        <dbReference type="Proteomes" id="UP000199648"/>
    </source>
</evidence>
<accession>A0A1G5QIZ4</accession>